<name>D0L7Q7_GORB4</name>
<dbReference type="InterPro" id="IPR006311">
    <property type="entry name" value="TAT_signal"/>
</dbReference>
<dbReference type="KEGG" id="gbr:Gbro_1650"/>
<dbReference type="AlphaFoldDB" id="D0L7Q7"/>
<dbReference type="OrthoDB" id="3497025at2"/>
<dbReference type="InterPro" id="IPR032093">
    <property type="entry name" value="PhoD_N"/>
</dbReference>
<proteinExistence type="predicted"/>
<dbReference type="InterPro" id="IPR018946">
    <property type="entry name" value="PhoD-like_MPP"/>
</dbReference>
<feature type="domain" description="Phospholipase D N-terminal" evidence="2">
    <location>
        <begin position="43"/>
        <end position="139"/>
    </location>
</feature>
<dbReference type="PROSITE" id="PS51318">
    <property type="entry name" value="TAT"/>
    <property type="match status" value="1"/>
</dbReference>
<dbReference type="Pfam" id="PF16655">
    <property type="entry name" value="PhoD_N"/>
    <property type="match status" value="1"/>
</dbReference>
<dbReference type="InterPro" id="IPR052900">
    <property type="entry name" value="Phospholipid_Metab_Enz"/>
</dbReference>
<dbReference type="RefSeq" id="WP_012833487.1">
    <property type="nucleotide sequence ID" value="NC_013441.1"/>
</dbReference>
<dbReference type="Gene3D" id="3.60.21.70">
    <property type="entry name" value="PhoD-like phosphatase"/>
    <property type="match status" value="1"/>
</dbReference>
<dbReference type="SUPFAM" id="SSF56300">
    <property type="entry name" value="Metallo-dependent phosphatases"/>
    <property type="match status" value="1"/>
</dbReference>
<dbReference type="eggNOG" id="COG3540">
    <property type="taxonomic scope" value="Bacteria"/>
</dbReference>
<evidence type="ECO:0000313" key="4">
    <source>
        <dbReference type="Proteomes" id="UP000001219"/>
    </source>
</evidence>
<organism evidence="3 4">
    <name type="scientific">Gordonia bronchialis (strain ATCC 25592 / DSM 43247 / BCRC 13721 / JCM 3198 / KCTC 3076 / NBRC 16047 / NCTC 10667)</name>
    <name type="common">Rhodococcus bronchialis</name>
    <dbReference type="NCBI Taxonomy" id="526226"/>
    <lineage>
        <taxon>Bacteria</taxon>
        <taxon>Bacillati</taxon>
        <taxon>Actinomycetota</taxon>
        <taxon>Actinomycetes</taxon>
        <taxon>Mycobacteriales</taxon>
        <taxon>Gordoniaceae</taxon>
        <taxon>Gordonia</taxon>
    </lineage>
</organism>
<dbReference type="EMBL" id="CP001802">
    <property type="protein sequence ID" value="ACY20920.1"/>
    <property type="molecule type" value="Genomic_DNA"/>
</dbReference>
<dbReference type="GO" id="GO:0004035">
    <property type="term" value="F:alkaline phosphatase activity"/>
    <property type="evidence" value="ECO:0007669"/>
    <property type="project" value="UniProtKB-EC"/>
</dbReference>
<dbReference type="InterPro" id="IPR038607">
    <property type="entry name" value="PhoD-like_sf"/>
</dbReference>
<gene>
    <name evidence="3" type="ordered locus">Gbro_1650</name>
</gene>
<evidence type="ECO:0000313" key="3">
    <source>
        <dbReference type="EMBL" id="ACY20920.1"/>
    </source>
</evidence>
<protein>
    <submittedName>
        <fullName evidence="3">Alkaline phosphatase</fullName>
        <ecNumber evidence="3">3.1.3.1</ecNumber>
    </submittedName>
</protein>
<accession>D0L7Q7</accession>
<dbReference type="CDD" id="cd07389">
    <property type="entry name" value="MPP_PhoD"/>
    <property type="match status" value="1"/>
</dbReference>
<evidence type="ECO:0000259" key="2">
    <source>
        <dbReference type="Pfam" id="PF16655"/>
    </source>
</evidence>
<feature type="domain" description="PhoD-like phosphatase metallophosphatase" evidence="1">
    <location>
        <begin position="153"/>
        <end position="488"/>
    </location>
</feature>
<sequence>MSRRRLLGWAGVAAGLVATSGLRSSEADSIPPPPRRGDHVFTLGVASGDPLPDGVVLWTRLAVDPTARGGGMCGESVRVDWELATDASMRRVIRRGSAVADERGGHAVHIDVRGLEPAADYFYRFRALGDMSPIGRTRTAPASHARTGLLTVAVASCQNWAEGFYVAHRDLARRAPDVVLHLGDYIYETPIVAAGPRRHLPRPRSTTREARSLHDYRDRYALYHSDPDLQAARQLSPFIIAFDDHEVDNNWAGPVPEDGTPAAQFRLRRAAALRAWWENTPTRRSARPRGVDLRAYRRFTFGDLAEFHLLDTRSHRSDQVNGDNDTAQNVHTADPTRTMLGATQERWLLDGLARRRSRWNVIAQQIPMADLARLDGTTRAVSMDGWSGYEPARARVLDGAHERGVRNLVSLAGDIHRTVVADLRSDYRHQSPVLGVELAGTSITSGGNGANSDLDDARLKEASPHVRFGNAQRGYLLNRIRPGHWETEIRVTDSVTDPAATLYRHSLITVPAARAEIDVV</sequence>
<dbReference type="Pfam" id="PF09423">
    <property type="entry name" value="PhoD"/>
    <property type="match status" value="1"/>
</dbReference>
<dbReference type="InterPro" id="IPR029052">
    <property type="entry name" value="Metallo-depent_PP-like"/>
</dbReference>
<dbReference type="Gene3D" id="2.60.40.380">
    <property type="entry name" value="Purple acid phosphatase-like, N-terminal"/>
    <property type="match status" value="1"/>
</dbReference>
<dbReference type="STRING" id="526226.Gbro_1650"/>
<evidence type="ECO:0000259" key="1">
    <source>
        <dbReference type="Pfam" id="PF09423"/>
    </source>
</evidence>
<reference evidence="4" key="1">
    <citation type="submission" date="2009-10" db="EMBL/GenBank/DDBJ databases">
        <title>The complete chromosome of Gordonia bronchialis DSM 43247.</title>
        <authorList>
            <consortium name="US DOE Joint Genome Institute (JGI-PGF)"/>
            <person name="Lucas S."/>
            <person name="Copeland A."/>
            <person name="Lapidus A."/>
            <person name="Glavina del Rio T."/>
            <person name="Dalin E."/>
            <person name="Tice H."/>
            <person name="Bruce D."/>
            <person name="Goodwin L."/>
            <person name="Pitluck S."/>
            <person name="Kyrpides N."/>
            <person name="Mavromatis K."/>
            <person name="Ivanova N."/>
            <person name="Ovchinnikova G."/>
            <person name="Saunders E."/>
            <person name="Brettin T."/>
            <person name="Detter J.C."/>
            <person name="Han C."/>
            <person name="Larimer F."/>
            <person name="Land M."/>
            <person name="Hauser L."/>
            <person name="Markowitz V."/>
            <person name="Cheng J.-F."/>
            <person name="Hugenholtz P."/>
            <person name="Woyke T."/>
            <person name="Wu D."/>
            <person name="Jando M."/>
            <person name="Schneider S."/>
            <person name="Goeker M."/>
            <person name="Klenk H.-P."/>
            <person name="Eisen J.A."/>
        </authorList>
    </citation>
    <scope>NUCLEOTIDE SEQUENCE [LARGE SCALE GENOMIC DNA]</scope>
    <source>
        <strain evidence="4">ATCC 25592 / DSM 43247 / BCRC 13721 / JCM 3198 / KCTC 3076 / NBRC 16047 / NCTC 10667</strain>
    </source>
</reference>
<reference evidence="3 4" key="2">
    <citation type="journal article" date="2010" name="Stand. Genomic Sci.">
        <title>Complete genome sequence of Gordonia bronchialis type strain (3410).</title>
        <authorList>
            <person name="Ivanova N."/>
            <person name="Sikorski J."/>
            <person name="Jando M."/>
            <person name="Lapidus A."/>
            <person name="Nolan M."/>
            <person name="Lucas S."/>
            <person name="Del Rio T.G."/>
            <person name="Tice H."/>
            <person name="Copeland A."/>
            <person name="Cheng J.F."/>
            <person name="Chen F."/>
            <person name="Bruce D."/>
            <person name="Goodwin L."/>
            <person name="Pitluck S."/>
            <person name="Mavromatis K."/>
            <person name="Ovchinnikova G."/>
            <person name="Pati A."/>
            <person name="Chen A."/>
            <person name="Palaniappan K."/>
            <person name="Land M."/>
            <person name="Hauser L."/>
            <person name="Chang Y.J."/>
            <person name="Jeffries C.D."/>
            <person name="Chain P."/>
            <person name="Saunders E."/>
            <person name="Han C."/>
            <person name="Detter J.C."/>
            <person name="Brettin T."/>
            <person name="Rohde M."/>
            <person name="Goker M."/>
            <person name="Bristow J."/>
            <person name="Eisen J.A."/>
            <person name="Markowitz V."/>
            <person name="Hugenholtz P."/>
            <person name="Klenk H.P."/>
            <person name="Kyrpides N.C."/>
        </authorList>
    </citation>
    <scope>NUCLEOTIDE SEQUENCE [LARGE SCALE GENOMIC DNA]</scope>
    <source>
        <strain evidence="4">ATCC 25592 / DSM 43247 / BCRC 13721 / JCM 3198 / KCTC 3076 / NBRC 16047 / NCTC 10667</strain>
    </source>
</reference>
<dbReference type="Proteomes" id="UP000001219">
    <property type="component" value="Chromosome"/>
</dbReference>
<dbReference type="HOGENOM" id="CLU_015982_2_1_11"/>
<dbReference type="PANTHER" id="PTHR43606">
    <property type="entry name" value="PHOSPHATASE, PUTATIVE (AFU_ORTHOLOGUE AFUA_6G08710)-RELATED"/>
    <property type="match status" value="1"/>
</dbReference>
<dbReference type="EC" id="3.1.3.1" evidence="3"/>
<keyword evidence="4" id="KW-1185">Reference proteome</keyword>
<keyword evidence="3" id="KW-0378">Hydrolase</keyword>
<dbReference type="PANTHER" id="PTHR43606:SF2">
    <property type="entry name" value="ALKALINE PHOSPHATASE FAMILY PROTEIN (AFU_ORTHOLOGUE AFUA_5G03860)"/>
    <property type="match status" value="1"/>
</dbReference>